<dbReference type="SUPFAM" id="SSF47413">
    <property type="entry name" value="lambda repressor-like DNA-binding domains"/>
    <property type="match status" value="1"/>
</dbReference>
<protein>
    <submittedName>
        <fullName evidence="5">LacI family gluconate utilization system Gnt-I transcriptional repressor</fullName>
    </submittedName>
</protein>
<dbReference type="EMBL" id="JACIJS010000001">
    <property type="protein sequence ID" value="MBB5514236.1"/>
    <property type="molecule type" value="Genomic_DNA"/>
</dbReference>
<dbReference type="PANTHER" id="PTHR30146">
    <property type="entry name" value="LACI-RELATED TRANSCRIPTIONAL REPRESSOR"/>
    <property type="match status" value="1"/>
</dbReference>
<accession>A0A840WX15</accession>
<dbReference type="Gene3D" id="1.10.260.40">
    <property type="entry name" value="lambda repressor-like DNA-binding domains"/>
    <property type="match status" value="1"/>
</dbReference>
<dbReference type="Pfam" id="PF13377">
    <property type="entry name" value="Peripla_BP_3"/>
    <property type="match status" value="1"/>
</dbReference>
<organism evidence="5 6">
    <name type="scientific">Rubricella aquisinus</name>
    <dbReference type="NCBI Taxonomy" id="2028108"/>
    <lineage>
        <taxon>Bacteria</taxon>
        <taxon>Pseudomonadati</taxon>
        <taxon>Pseudomonadota</taxon>
        <taxon>Alphaproteobacteria</taxon>
        <taxon>Rhodobacterales</taxon>
        <taxon>Paracoccaceae</taxon>
        <taxon>Rubricella</taxon>
    </lineage>
</organism>
<dbReference type="PANTHER" id="PTHR30146:SF2">
    <property type="entry name" value="HTH-TYPE TRANSCRIPTIONAL REGULATOR GNTR"/>
    <property type="match status" value="1"/>
</dbReference>
<sequence>MKRPTLIDVGIEAGVSAITVSRALREPEKVSESLRERIAKAIDKLGYVPNPAASSLASNRSSIIGVLVPSFSNYVFADVLSGANSVIEKTGYSIQIGNTGYDPLTEEAMIRKFVSLSPVGLIIAGVDQTETSRNMLETVDCPVVQIMDSTDDPVDVIVGFSNFEAAAASAQHMVDQGYRRIAFVGTRMDPRTQQRMAGFESVMRQHQIYDPALFITTPQKSSVEIGRHLLAGLLDKVPDCDGVFCNNDDVAVGIGLECQRRNLSVPKDFGICGFNDLGTTSQMNPAITSVYTPRVEIGERAAQYILDRAAGGPQPDIRNIDLGFTLKKRASTLRSEAI</sequence>
<evidence type="ECO:0000256" key="3">
    <source>
        <dbReference type="ARBA" id="ARBA00023163"/>
    </source>
</evidence>
<feature type="domain" description="HTH lacI-type" evidence="4">
    <location>
        <begin position="4"/>
        <end position="58"/>
    </location>
</feature>
<evidence type="ECO:0000313" key="5">
    <source>
        <dbReference type="EMBL" id="MBB5514236.1"/>
    </source>
</evidence>
<dbReference type="GO" id="GO:0003700">
    <property type="term" value="F:DNA-binding transcription factor activity"/>
    <property type="evidence" value="ECO:0007669"/>
    <property type="project" value="TreeGrafter"/>
</dbReference>
<evidence type="ECO:0000256" key="2">
    <source>
        <dbReference type="ARBA" id="ARBA00023125"/>
    </source>
</evidence>
<reference evidence="5 6" key="1">
    <citation type="submission" date="2020-08" db="EMBL/GenBank/DDBJ databases">
        <title>Genomic Encyclopedia of Type Strains, Phase IV (KMG-IV): sequencing the most valuable type-strain genomes for metagenomic binning, comparative biology and taxonomic classification.</title>
        <authorList>
            <person name="Goeker M."/>
        </authorList>
    </citation>
    <scope>NUCLEOTIDE SEQUENCE [LARGE SCALE GENOMIC DNA]</scope>
    <source>
        <strain evidence="5 6">DSM 103377</strain>
    </source>
</reference>
<dbReference type="PROSITE" id="PS50932">
    <property type="entry name" value="HTH_LACI_2"/>
    <property type="match status" value="1"/>
</dbReference>
<evidence type="ECO:0000256" key="1">
    <source>
        <dbReference type="ARBA" id="ARBA00023015"/>
    </source>
</evidence>
<dbReference type="CDD" id="cd01392">
    <property type="entry name" value="HTH_LacI"/>
    <property type="match status" value="1"/>
</dbReference>
<dbReference type="InterPro" id="IPR046335">
    <property type="entry name" value="LacI/GalR-like_sensor"/>
</dbReference>
<keyword evidence="1" id="KW-0805">Transcription regulation</keyword>
<keyword evidence="3" id="KW-0804">Transcription</keyword>
<dbReference type="Pfam" id="PF00356">
    <property type="entry name" value="LacI"/>
    <property type="match status" value="1"/>
</dbReference>
<evidence type="ECO:0000313" key="6">
    <source>
        <dbReference type="Proteomes" id="UP000553766"/>
    </source>
</evidence>
<proteinExistence type="predicted"/>
<dbReference type="CDD" id="cd01575">
    <property type="entry name" value="PBP1_GntR"/>
    <property type="match status" value="1"/>
</dbReference>
<dbReference type="RefSeq" id="WP_184007624.1">
    <property type="nucleotide sequence ID" value="NZ_JACIJS010000001.1"/>
</dbReference>
<dbReference type="Proteomes" id="UP000553766">
    <property type="component" value="Unassembled WGS sequence"/>
</dbReference>
<comment type="caution">
    <text evidence="5">The sequence shown here is derived from an EMBL/GenBank/DDBJ whole genome shotgun (WGS) entry which is preliminary data.</text>
</comment>
<dbReference type="InterPro" id="IPR028082">
    <property type="entry name" value="Peripla_BP_I"/>
</dbReference>
<dbReference type="AlphaFoldDB" id="A0A840WX15"/>
<keyword evidence="6" id="KW-1185">Reference proteome</keyword>
<evidence type="ECO:0000259" key="4">
    <source>
        <dbReference type="PROSITE" id="PS50932"/>
    </source>
</evidence>
<dbReference type="SUPFAM" id="SSF53822">
    <property type="entry name" value="Periplasmic binding protein-like I"/>
    <property type="match status" value="1"/>
</dbReference>
<dbReference type="GO" id="GO:0000976">
    <property type="term" value="F:transcription cis-regulatory region binding"/>
    <property type="evidence" value="ECO:0007669"/>
    <property type="project" value="TreeGrafter"/>
</dbReference>
<dbReference type="InterPro" id="IPR000843">
    <property type="entry name" value="HTH_LacI"/>
</dbReference>
<keyword evidence="2" id="KW-0238">DNA-binding</keyword>
<dbReference type="Gene3D" id="3.40.50.2300">
    <property type="match status" value="2"/>
</dbReference>
<dbReference type="InterPro" id="IPR010982">
    <property type="entry name" value="Lambda_DNA-bd_dom_sf"/>
</dbReference>
<dbReference type="SMART" id="SM00354">
    <property type="entry name" value="HTH_LACI"/>
    <property type="match status" value="1"/>
</dbReference>
<gene>
    <name evidence="5" type="ORF">FHS89_000234</name>
</gene>
<name>A0A840WX15_9RHOB</name>